<keyword evidence="1" id="KW-0472">Membrane</keyword>
<comment type="caution">
    <text evidence="2">The sequence shown here is derived from an EMBL/GenBank/DDBJ whole genome shotgun (WGS) entry which is preliminary data.</text>
</comment>
<dbReference type="EMBL" id="BLXT01005746">
    <property type="protein sequence ID" value="GFO25410.1"/>
    <property type="molecule type" value="Genomic_DNA"/>
</dbReference>
<dbReference type="AlphaFoldDB" id="A0AAV4C1Y3"/>
<dbReference type="InterPro" id="IPR050910">
    <property type="entry name" value="JMJD6_ArgDemeth/LysHydrox"/>
</dbReference>
<dbReference type="SUPFAM" id="SSF51197">
    <property type="entry name" value="Clavaminate synthase-like"/>
    <property type="match status" value="1"/>
</dbReference>
<dbReference type="Proteomes" id="UP000735302">
    <property type="component" value="Unassembled WGS sequence"/>
</dbReference>
<keyword evidence="3" id="KW-1185">Reference proteome</keyword>
<dbReference type="Gene3D" id="2.60.120.650">
    <property type="entry name" value="Cupin"/>
    <property type="match status" value="1"/>
</dbReference>
<dbReference type="GO" id="GO:0016706">
    <property type="term" value="F:2-oxoglutarate-dependent dioxygenase activity"/>
    <property type="evidence" value="ECO:0007669"/>
    <property type="project" value="TreeGrafter"/>
</dbReference>
<name>A0AAV4C1Y3_9GAST</name>
<feature type="transmembrane region" description="Helical" evidence="1">
    <location>
        <begin position="61"/>
        <end position="83"/>
    </location>
</feature>
<gene>
    <name evidence="2" type="ORF">PoB_005191500</name>
</gene>
<protein>
    <submittedName>
        <fullName evidence="2">Jmjc domain-containing protein 4</fullName>
    </submittedName>
</protein>
<organism evidence="2 3">
    <name type="scientific">Plakobranchus ocellatus</name>
    <dbReference type="NCBI Taxonomy" id="259542"/>
    <lineage>
        <taxon>Eukaryota</taxon>
        <taxon>Metazoa</taxon>
        <taxon>Spiralia</taxon>
        <taxon>Lophotrochozoa</taxon>
        <taxon>Mollusca</taxon>
        <taxon>Gastropoda</taxon>
        <taxon>Heterobranchia</taxon>
        <taxon>Euthyneura</taxon>
        <taxon>Panpulmonata</taxon>
        <taxon>Sacoglossa</taxon>
        <taxon>Placobranchoidea</taxon>
        <taxon>Plakobranchidae</taxon>
        <taxon>Plakobranchus</taxon>
    </lineage>
</organism>
<keyword evidence="1" id="KW-0812">Transmembrane</keyword>
<evidence type="ECO:0000313" key="3">
    <source>
        <dbReference type="Proteomes" id="UP000735302"/>
    </source>
</evidence>
<proteinExistence type="predicted"/>
<accession>A0AAV4C1Y3</accession>
<sequence>MTADQELTLKDADHAEKEAKALFAELHAKALALGLRQHQMFKLNFVTEARQKRWERARRRFIKLLLVASSLVVALGFNCLLEWPLSRQQVAEILWRARGWSPREIKAERCFVPASPTIRNWARPPMDCRFCEGVTHIAEVTNISQSEFVEKFAYSGQPVVISDGCVDWPAVEVFSFGFFKDLYQHSDNTAQASCQFFPYQTEFNHLHEVFEMDEDRVQMKTGSKPWYIGWSNCDSTAGEVLRQHYGRPYFLPPESESSNTDWLFMGSPGYGAHMHVVPGDSEYLVRTSGSLRTSGGQCWSAVLASTDKRAEDLDTSATARVLLPLCGPDVRYSETRGHKYVHSGCYCHAI</sequence>
<keyword evidence="1" id="KW-1133">Transmembrane helix</keyword>
<evidence type="ECO:0000256" key="1">
    <source>
        <dbReference type="SAM" id="Phobius"/>
    </source>
</evidence>
<dbReference type="PANTHER" id="PTHR12480">
    <property type="entry name" value="ARGININE DEMETHYLASE AND LYSYL-HYDROXYLASE JMJD"/>
    <property type="match status" value="1"/>
</dbReference>
<reference evidence="2 3" key="1">
    <citation type="journal article" date="2021" name="Elife">
        <title>Chloroplast acquisition without the gene transfer in kleptoplastic sea slugs, Plakobranchus ocellatus.</title>
        <authorList>
            <person name="Maeda T."/>
            <person name="Takahashi S."/>
            <person name="Yoshida T."/>
            <person name="Shimamura S."/>
            <person name="Takaki Y."/>
            <person name="Nagai Y."/>
            <person name="Toyoda A."/>
            <person name="Suzuki Y."/>
            <person name="Arimoto A."/>
            <person name="Ishii H."/>
            <person name="Satoh N."/>
            <person name="Nishiyama T."/>
            <person name="Hasebe M."/>
            <person name="Maruyama T."/>
            <person name="Minagawa J."/>
            <person name="Obokata J."/>
            <person name="Shigenobu S."/>
        </authorList>
    </citation>
    <scope>NUCLEOTIDE SEQUENCE [LARGE SCALE GENOMIC DNA]</scope>
</reference>
<dbReference type="PANTHER" id="PTHR12480:SF19">
    <property type="entry name" value="CUPIN-LIKE DOMAIN-CONTAINING PROTEIN"/>
    <property type="match status" value="1"/>
</dbReference>
<evidence type="ECO:0000313" key="2">
    <source>
        <dbReference type="EMBL" id="GFO25410.1"/>
    </source>
</evidence>